<dbReference type="SUPFAM" id="SSF49452">
    <property type="entry name" value="Starch-binding domain-like"/>
    <property type="match status" value="1"/>
</dbReference>
<dbReference type="SUPFAM" id="SSF56935">
    <property type="entry name" value="Porins"/>
    <property type="match status" value="1"/>
</dbReference>
<evidence type="ECO:0000259" key="5">
    <source>
        <dbReference type="Pfam" id="PF14905"/>
    </source>
</evidence>
<protein>
    <submittedName>
        <fullName evidence="6">Outer membrane protein beta-barrel family protein</fullName>
    </submittedName>
</protein>
<comment type="subcellular location">
    <subcellularLocation>
        <location evidence="1">Cell outer membrane</location>
    </subcellularLocation>
</comment>
<name>A0A1G6LRD0_NIADE</name>
<dbReference type="STRING" id="1285928.SAMN04487894_102421"/>
<evidence type="ECO:0000256" key="2">
    <source>
        <dbReference type="ARBA" id="ARBA00023136"/>
    </source>
</evidence>
<gene>
    <name evidence="6" type="ORF">SAMN04487894_102421</name>
</gene>
<dbReference type="InterPro" id="IPR013784">
    <property type="entry name" value="Carb-bd-like_fold"/>
</dbReference>
<organism evidence="6 7">
    <name type="scientific">Niabella drilacis (strain DSM 25811 / CCM 8410 / CCUG 62505 / LMG 26954 / E90)</name>
    <dbReference type="NCBI Taxonomy" id="1285928"/>
    <lineage>
        <taxon>Bacteria</taxon>
        <taxon>Pseudomonadati</taxon>
        <taxon>Bacteroidota</taxon>
        <taxon>Chitinophagia</taxon>
        <taxon>Chitinophagales</taxon>
        <taxon>Chitinophagaceae</taxon>
        <taxon>Niabella</taxon>
    </lineage>
</organism>
<dbReference type="OrthoDB" id="606930at2"/>
<sequence length="932" mass="105596">MRIKKTIFLLLFAMLQLAAYSQKAALKGQLVDSSEHKSLRSTVVALLRAKDSVLVSFTRADEKGHFSIPQLDSGRYIMMTTHPYFAEYFNTVTLAPQQQLDLGVIQMLSKMKLMEEVVIKGNKAMFMSGDTTVFTADSFKVSEGANVEELFRKLPGFQVDKDGKITALGKKVERLLVDGEEFFGDDPGIASKNLKADNVKEVQVYEGKSDQAAFTGIDDGQSKQTINLKLKEDRKKGYFGKIEAGGGLKGKREGEQDKFNNAVMLNAFKGKRKIAAYGIMSNTGKLNLDWQDQDKYGSSSSGVQVSDNGDMQFDWNDDDYVSSEGTPTNWNLGLHYNNKFNMDKQSLNAGYRLVKINTPATLETFGANYLADSAWKSHEKRNNYTSSLKHAANLTLEFKLDSMNTLKFTTRGNSNNSNAAFTYFEDARTMNDEQLIYSNNRHGKMESDNSALTSNLLWMHKFKKLYRTLSVNIGGNYSKTNTDELLYSSLVSFKNGDTSDIRKIDQHTLGQYENRNLNTRVSYTEPLMKDTYMELNYGFSSTRSVNDREVYGYNDISGQYDQFTDSLSNDFLYKVMANSPGVNFKLNKKKLNATIGGSAGFTSTEQYNRTDGTDRPYDFVNYTARGEIRYMPKQSVRLLATYYGNSSAPSLNDLQPIITNSDPTNIKKGNQDLKPSFSNVFRLSYSSFKMSTERNLWTSIVYGFTSNAFTTFSQFSNAVRTYYTVNTGGVSYLSSYIDYGFKLKKSGIRLGSGARLSVNNNVDFVMTQSSAAVKNKTQNNNYNLNLSVGKDEADKYYIYWSPTIGYNTSRGSVNKLSDYNYWSYGFNIYGNLKLPRDLEIKTDLNATYRQKDPRFPANNNFTIWNAFLTKSFHKKEFEARISVYDILDQNRGYTQSRSGYSFTDSYRNTLRRLWLVSFIWNITRNGASPAKK</sequence>
<dbReference type="InterPro" id="IPR041700">
    <property type="entry name" value="OMP_b-brl_3"/>
</dbReference>
<feature type="domain" description="Outer membrane protein beta-barrel" evidence="5">
    <location>
        <begin position="460"/>
        <end position="918"/>
    </location>
</feature>
<dbReference type="AlphaFoldDB" id="A0A1G6LRD0"/>
<keyword evidence="3" id="KW-0998">Cell outer membrane</keyword>
<keyword evidence="7" id="KW-1185">Reference proteome</keyword>
<keyword evidence="4" id="KW-0732">Signal</keyword>
<dbReference type="GO" id="GO:0030246">
    <property type="term" value="F:carbohydrate binding"/>
    <property type="evidence" value="ECO:0007669"/>
    <property type="project" value="InterPro"/>
</dbReference>
<feature type="signal peptide" evidence="4">
    <location>
        <begin position="1"/>
        <end position="24"/>
    </location>
</feature>
<dbReference type="EMBL" id="FMZO01000002">
    <property type="protein sequence ID" value="SDC45266.1"/>
    <property type="molecule type" value="Genomic_DNA"/>
</dbReference>
<dbReference type="Pfam" id="PF14905">
    <property type="entry name" value="OMP_b-brl_3"/>
    <property type="match status" value="1"/>
</dbReference>
<dbReference type="RefSeq" id="WP_090389027.1">
    <property type="nucleotide sequence ID" value="NZ_FMZO01000002.1"/>
</dbReference>
<feature type="chain" id="PRO_5011752387" evidence="4">
    <location>
        <begin position="25"/>
        <end position="932"/>
    </location>
</feature>
<dbReference type="Proteomes" id="UP000198757">
    <property type="component" value="Unassembled WGS sequence"/>
</dbReference>
<keyword evidence="2" id="KW-0472">Membrane</keyword>
<dbReference type="GO" id="GO:0009279">
    <property type="term" value="C:cell outer membrane"/>
    <property type="evidence" value="ECO:0007669"/>
    <property type="project" value="UniProtKB-SubCell"/>
</dbReference>
<reference evidence="7" key="1">
    <citation type="submission" date="2016-10" db="EMBL/GenBank/DDBJ databases">
        <authorList>
            <person name="Varghese N."/>
            <person name="Submissions S."/>
        </authorList>
    </citation>
    <scope>NUCLEOTIDE SEQUENCE [LARGE SCALE GENOMIC DNA]</scope>
    <source>
        <strain evidence="7">DSM 25811 / CCM 8410 / LMG 26954 / E90</strain>
    </source>
</reference>
<proteinExistence type="predicted"/>
<dbReference type="InterPro" id="IPR036942">
    <property type="entry name" value="Beta-barrel_TonB_sf"/>
</dbReference>
<evidence type="ECO:0000313" key="7">
    <source>
        <dbReference type="Proteomes" id="UP000198757"/>
    </source>
</evidence>
<evidence type="ECO:0000256" key="4">
    <source>
        <dbReference type="SAM" id="SignalP"/>
    </source>
</evidence>
<accession>A0A1G6LRD0</accession>
<evidence type="ECO:0000256" key="3">
    <source>
        <dbReference type="ARBA" id="ARBA00023237"/>
    </source>
</evidence>
<evidence type="ECO:0000256" key="1">
    <source>
        <dbReference type="ARBA" id="ARBA00004442"/>
    </source>
</evidence>
<evidence type="ECO:0000313" key="6">
    <source>
        <dbReference type="EMBL" id="SDC45266.1"/>
    </source>
</evidence>
<dbReference type="Gene3D" id="2.40.170.20">
    <property type="entry name" value="TonB-dependent receptor, beta-barrel domain"/>
    <property type="match status" value="1"/>
</dbReference>